<comment type="caution">
    <text evidence="3">The sequence shown here is derived from an EMBL/GenBank/DDBJ whole genome shotgun (WGS) entry which is preliminary data.</text>
</comment>
<gene>
    <name evidence="3" type="ORF">CLV43_10829</name>
</gene>
<proteinExistence type="predicted"/>
<organism evidence="3 4">
    <name type="scientific">Umezawaea tangerina</name>
    <dbReference type="NCBI Taxonomy" id="84725"/>
    <lineage>
        <taxon>Bacteria</taxon>
        <taxon>Bacillati</taxon>
        <taxon>Actinomycetota</taxon>
        <taxon>Actinomycetes</taxon>
        <taxon>Pseudonocardiales</taxon>
        <taxon>Pseudonocardiaceae</taxon>
        <taxon>Umezawaea</taxon>
    </lineage>
</organism>
<protein>
    <recommendedName>
        <fullName evidence="2">Glycoside-hydrolase family GH114 TIM-barrel domain-containing protein</fullName>
    </recommendedName>
</protein>
<feature type="domain" description="Glycoside-hydrolase family GH114 TIM-barrel" evidence="2">
    <location>
        <begin position="55"/>
        <end position="275"/>
    </location>
</feature>
<evidence type="ECO:0000313" key="3">
    <source>
        <dbReference type="EMBL" id="PRY38629.1"/>
    </source>
</evidence>
<evidence type="ECO:0000313" key="4">
    <source>
        <dbReference type="Proteomes" id="UP000239494"/>
    </source>
</evidence>
<dbReference type="PANTHER" id="PTHR35273">
    <property type="entry name" value="ALPHA-1,4 POLYGALACTOSAMINIDASE, PUTATIVE (AFU_ORTHOLOGUE AFUA_3G07890)-RELATED"/>
    <property type="match status" value="1"/>
</dbReference>
<dbReference type="Proteomes" id="UP000239494">
    <property type="component" value="Unassembled WGS sequence"/>
</dbReference>
<dbReference type="InterPro" id="IPR017853">
    <property type="entry name" value="GH"/>
</dbReference>
<dbReference type="Gene3D" id="3.20.20.70">
    <property type="entry name" value="Aldolase class I"/>
    <property type="match status" value="1"/>
</dbReference>
<keyword evidence="1" id="KW-0732">Signal</keyword>
<dbReference type="OrthoDB" id="319933at2"/>
<sequence>MAPLTSVLGKAAVTSLVVALCTTGASAQAAPQPLVADSGIAAAAVQLPPVPAVLDYQLGAAYTPPAGVTLVTRDSTATPAPGIYNICYVNGFQTQPEEHDLWLNQRKDLLVTGSNGKPIIDPEWPDEFILDTSTAAKRTRLAAIADEAITRCSQRGFKGLEIDNLDSYSRSKGKLTVDHNLAYAKLLQQRAHALGLAIGQKNSAEVSRRARNEVGFDFAFAEECFAYEECGDYSDVYGALVMDVEYTDNLPKGPFSTVCRSSDRPATTTLRDRQLVGPNNGAYRYDHC</sequence>
<dbReference type="EMBL" id="PVTF01000008">
    <property type="protein sequence ID" value="PRY38629.1"/>
    <property type="molecule type" value="Genomic_DNA"/>
</dbReference>
<dbReference type="Pfam" id="PF03537">
    <property type="entry name" value="Glyco_hydro_114"/>
    <property type="match status" value="1"/>
</dbReference>
<dbReference type="PANTHER" id="PTHR35273:SF2">
    <property type="entry name" value="ALPHA-GALACTOSIDASE"/>
    <property type="match status" value="1"/>
</dbReference>
<dbReference type="SUPFAM" id="SSF51445">
    <property type="entry name" value="(Trans)glycosidases"/>
    <property type="match status" value="1"/>
</dbReference>
<feature type="signal peptide" evidence="1">
    <location>
        <begin position="1"/>
        <end position="29"/>
    </location>
</feature>
<keyword evidence="4" id="KW-1185">Reference proteome</keyword>
<reference evidence="3 4" key="1">
    <citation type="submission" date="2018-03" db="EMBL/GenBank/DDBJ databases">
        <title>Genomic Encyclopedia of Archaeal and Bacterial Type Strains, Phase II (KMG-II): from individual species to whole genera.</title>
        <authorList>
            <person name="Goeker M."/>
        </authorList>
    </citation>
    <scope>NUCLEOTIDE SEQUENCE [LARGE SCALE GENOMIC DNA]</scope>
    <source>
        <strain evidence="3 4">DSM 44720</strain>
    </source>
</reference>
<evidence type="ECO:0000256" key="1">
    <source>
        <dbReference type="SAM" id="SignalP"/>
    </source>
</evidence>
<evidence type="ECO:0000259" key="2">
    <source>
        <dbReference type="Pfam" id="PF03537"/>
    </source>
</evidence>
<dbReference type="InterPro" id="IPR013785">
    <property type="entry name" value="Aldolase_TIM"/>
</dbReference>
<dbReference type="InterPro" id="IPR004352">
    <property type="entry name" value="GH114_TIM-barrel"/>
</dbReference>
<accession>A0A2T0SZ06</accession>
<dbReference type="AlphaFoldDB" id="A0A2T0SZ06"/>
<feature type="chain" id="PRO_5015555808" description="Glycoside-hydrolase family GH114 TIM-barrel domain-containing protein" evidence="1">
    <location>
        <begin position="30"/>
        <end position="288"/>
    </location>
</feature>
<name>A0A2T0SZ06_9PSEU</name>